<proteinExistence type="inferred from homology"/>
<comment type="subcellular location">
    <subcellularLocation>
        <location evidence="3">Cytoplasm</location>
    </subcellularLocation>
</comment>
<dbReference type="InterPro" id="IPR037124">
    <property type="entry name" value="Chaperonin_GroES_sf"/>
</dbReference>
<dbReference type="PANTHER" id="PTHR10772:SF63">
    <property type="entry name" value="20 KDA CHAPERONIN, CHLOROPLASTIC"/>
    <property type="match status" value="1"/>
</dbReference>
<dbReference type="PANTHER" id="PTHR10772">
    <property type="entry name" value="10 KDA HEAT SHOCK PROTEIN"/>
    <property type="match status" value="1"/>
</dbReference>
<dbReference type="GO" id="GO:0005524">
    <property type="term" value="F:ATP binding"/>
    <property type="evidence" value="ECO:0007669"/>
    <property type="project" value="InterPro"/>
</dbReference>
<comment type="function">
    <text evidence="3 4">Together with the chaperonin GroEL, plays an essential role in assisting protein folding. The GroEL-GroES system forms a nano-cage that allows encapsulation of the non-native substrate proteins and provides a physical environment optimized to promote and accelerate protein folding. GroES binds to the apical surface of the GroEL ring, thereby capping the opening of the GroEL channel.</text>
</comment>
<dbReference type="EMBL" id="CP018789">
    <property type="protein sequence ID" value="ARR00177.1"/>
    <property type="molecule type" value="Genomic_DNA"/>
</dbReference>
<accession>A0A1X9SV95</accession>
<evidence type="ECO:0000313" key="6">
    <source>
        <dbReference type="EMBL" id="MEE3744737.1"/>
    </source>
</evidence>
<dbReference type="Proteomes" id="UP001331664">
    <property type="component" value="Unassembled WGS sequence"/>
</dbReference>
<dbReference type="NCBIfam" id="NF001537">
    <property type="entry name" value="PRK00364.3-3"/>
    <property type="match status" value="1"/>
</dbReference>
<dbReference type="KEGG" id="camy:CSUIS_0336"/>
<dbReference type="CDD" id="cd00320">
    <property type="entry name" value="cpn10"/>
    <property type="match status" value="1"/>
</dbReference>
<organism evidence="5 7">
    <name type="scientific">Campylobacter porcelli</name>
    <dbReference type="NCBI Taxonomy" id="1660073"/>
    <lineage>
        <taxon>Bacteria</taxon>
        <taxon>Pseudomonadati</taxon>
        <taxon>Campylobacterota</taxon>
        <taxon>Epsilonproteobacteria</taxon>
        <taxon>Campylobacterales</taxon>
        <taxon>Campylobacteraceae</taxon>
        <taxon>Campylobacter</taxon>
    </lineage>
</organism>
<comment type="subunit">
    <text evidence="3">Heptamer of 7 subunits arranged in a ring. Interacts with the chaperonin GroEL.</text>
</comment>
<dbReference type="SUPFAM" id="SSF50129">
    <property type="entry name" value="GroES-like"/>
    <property type="match status" value="1"/>
</dbReference>
<dbReference type="GO" id="GO:0051087">
    <property type="term" value="F:protein-folding chaperone binding"/>
    <property type="evidence" value="ECO:0007669"/>
    <property type="project" value="TreeGrafter"/>
</dbReference>
<dbReference type="Gene3D" id="2.30.33.40">
    <property type="entry name" value="GroES chaperonin"/>
    <property type="match status" value="1"/>
</dbReference>
<keyword evidence="2 3" id="KW-0143">Chaperone</keyword>
<reference evidence="6 8" key="3">
    <citation type="submission" date="2024-01" db="EMBL/GenBank/DDBJ databases">
        <title>Campylobacter porcellus sp. nov.</title>
        <authorList>
            <person name="Papic B."/>
            <person name="Gruntar I."/>
        </authorList>
    </citation>
    <scope>NUCLEOTIDE SEQUENCE [LARGE SCALE GENOMIC DNA]</scope>
    <source>
        <strain evidence="6 8">CX2-4855-23</strain>
    </source>
</reference>
<name>A0A1X9SV95_9BACT</name>
<dbReference type="STRING" id="1660073.CSUIS_0336"/>
<dbReference type="EMBL" id="JAZBRD010000007">
    <property type="protein sequence ID" value="MEE3744737.1"/>
    <property type="molecule type" value="Genomic_DNA"/>
</dbReference>
<dbReference type="AlphaFoldDB" id="A0A1X9SV95"/>
<gene>
    <name evidence="3 5" type="primary">groES</name>
    <name evidence="3" type="synonym">groS</name>
    <name evidence="5" type="ORF">CSUIS_0336</name>
    <name evidence="6" type="ORF">V2I23_05450</name>
</gene>
<dbReference type="GO" id="GO:0005737">
    <property type="term" value="C:cytoplasm"/>
    <property type="evidence" value="ECO:0007669"/>
    <property type="project" value="UniProtKB-SubCell"/>
</dbReference>
<dbReference type="FunFam" id="2.30.33.40:FF:000001">
    <property type="entry name" value="10 kDa chaperonin"/>
    <property type="match status" value="1"/>
</dbReference>
<evidence type="ECO:0000313" key="5">
    <source>
        <dbReference type="EMBL" id="ARR00177.1"/>
    </source>
</evidence>
<keyword evidence="3" id="KW-0963">Cytoplasm</keyword>
<dbReference type="InterPro" id="IPR020818">
    <property type="entry name" value="Chaperonin_GroES"/>
</dbReference>
<dbReference type="GO" id="GO:0051082">
    <property type="term" value="F:unfolded protein binding"/>
    <property type="evidence" value="ECO:0007669"/>
    <property type="project" value="TreeGrafter"/>
</dbReference>
<dbReference type="SMART" id="SM00883">
    <property type="entry name" value="Cpn10"/>
    <property type="match status" value="1"/>
</dbReference>
<protein>
    <recommendedName>
        <fullName evidence="3">Co-chaperonin GroES</fullName>
    </recommendedName>
    <alternativeName>
        <fullName evidence="3">10 kDa chaperonin</fullName>
    </alternativeName>
    <alternativeName>
        <fullName evidence="3">Chaperonin-10</fullName>
        <shortName evidence="3">Cpn10</shortName>
    </alternativeName>
</protein>
<evidence type="ECO:0000313" key="8">
    <source>
        <dbReference type="Proteomes" id="UP001331664"/>
    </source>
</evidence>
<evidence type="ECO:0000256" key="2">
    <source>
        <dbReference type="ARBA" id="ARBA00023186"/>
    </source>
</evidence>
<evidence type="ECO:0000256" key="3">
    <source>
        <dbReference type="HAMAP-Rule" id="MF_00580"/>
    </source>
</evidence>
<dbReference type="HAMAP" id="MF_00580">
    <property type="entry name" value="CH10"/>
    <property type="match status" value="1"/>
</dbReference>
<dbReference type="GO" id="GO:0044183">
    <property type="term" value="F:protein folding chaperone"/>
    <property type="evidence" value="ECO:0007669"/>
    <property type="project" value="InterPro"/>
</dbReference>
<dbReference type="GO" id="GO:0046872">
    <property type="term" value="F:metal ion binding"/>
    <property type="evidence" value="ECO:0007669"/>
    <property type="project" value="TreeGrafter"/>
</dbReference>
<dbReference type="Proteomes" id="UP000194260">
    <property type="component" value="Chromosome"/>
</dbReference>
<evidence type="ECO:0000313" key="7">
    <source>
        <dbReference type="Proteomes" id="UP000194260"/>
    </source>
</evidence>
<reference evidence="5" key="2">
    <citation type="journal article" date="2017" name="Genome Biol. Evol.">
        <title>Comparative genomic analysis identifies a Campylobacter clade deficient in selenium metabolism.</title>
        <authorList>
            <person name="Miller W.G."/>
            <person name="Yee E."/>
            <person name="Lopes B.S."/>
            <person name="Chapman M.H."/>
            <person name="Huynh S."/>
            <person name="Bono J.L."/>
            <person name="Parker C.T."/>
            <person name="Strachan N.J.C."/>
            <person name="Forbes K.J."/>
        </authorList>
    </citation>
    <scope>NUCLEOTIDE SEQUENCE [LARGE SCALE GENOMIC DNA]</scope>
    <source>
        <strain evidence="5">RM6137</strain>
    </source>
</reference>
<dbReference type="InterPro" id="IPR011032">
    <property type="entry name" value="GroES-like_sf"/>
</dbReference>
<sequence>MNFEPLGKRVLVEREEELKTTASGIIIPDNASKEKPSQGKVVAVSKEAEGLSVGDTVVFAKYSGSEITLNDKKYLVLNTEDILGIIK</sequence>
<comment type="similarity">
    <text evidence="1 3 4">Belongs to the GroES chaperonin family.</text>
</comment>
<evidence type="ECO:0000256" key="4">
    <source>
        <dbReference type="RuleBase" id="RU000535"/>
    </source>
</evidence>
<reference evidence="7" key="1">
    <citation type="journal article" date="2017" name="Genome Biol. Evol.">
        <title>Comparative Genomic Analysis Identifies a Campylobacter Clade Deficient in Selenium Metabolism.</title>
        <authorList>
            <person name="Miller W.G."/>
            <person name="Yee E."/>
            <person name="Lopes B.S."/>
            <person name="Chapman M.H."/>
            <person name="Huynh S."/>
            <person name="Bono J.L."/>
            <person name="Parker C.T."/>
            <person name="Strachan N.J.C."/>
            <person name="Forbes K.J."/>
        </authorList>
    </citation>
    <scope>NUCLEOTIDE SEQUENCE [LARGE SCALE GENOMIC DNA]</scope>
    <source>
        <strain evidence="7">RM6137</strain>
    </source>
</reference>
<keyword evidence="8" id="KW-1185">Reference proteome</keyword>
<dbReference type="Pfam" id="PF00166">
    <property type="entry name" value="Cpn10"/>
    <property type="match status" value="1"/>
</dbReference>
<dbReference type="PRINTS" id="PR00297">
    <property type="entry name" value="CHAPERONIN10"/>
</dbReference>
<dbReference type="RefSeq" id="WP_086242535.1">
    <property type="nucleotide sequence ID" value="NZ_CP018789.1"/>
</dbReference>
<evidence type="ECO:0000256" key="1">
    <source>
        <dbReference type="ARBA" id="ARBA00006975"/>
    </source>
</evidence>